<protein>
    <submittedName>
        <fullName evidence="3">Uncharacterized protein</fullName>
    </submittedName>
</protein>
<keyword evidence="2" id="KW-1185">Reference proteome</keyword>
<evidence type="ECO:0000313" key="2">
    <source>
        <dbReference type="Proteomes" id="UP000887540"/>
    </source>
</evidence>
<accession>A0A914BZL1</accession>
<sequence>MIRFYALVLIHVIEAVLYTGYPGSAYNRQGSSYQGAPYPWTSSRLETAYGGIEPPRETSRIASPFSNLPDSSSFYGPGGSSYLNSGYSRPAPSLPLNEFINDLSMAFIKPLSSILIGPMQPMPSSMSMPSYGLPPYGLPIMPRPQTMNQFGINAGFYAGGYRGGNGIFGPNMPYGGGNGLLGPNGPYGSLNNHIGGSYGGLSSWPFVPPWVPVPATLVPPLVLPPPVSNIHITIRTTTTPPTTTSLNTETNVVPSIVSMPIETISPDELTLPAEATNP</sequence>
<reference evidence="3" key="1">
    <citation type="submission" date="2022-11" db="UniProtKB">
        <authorList>
            <consortium name="WormBaseParasite"/>
        </authorList>
    </citation>
    <scope>IDENTIFICATION</scope>
</reference>
<organism evidence="2 3">
    <name type="scientific">Acrobeloides nanus</name>
    <dbReference type="NCBI Taxonomy" id="290746"/>
    <lineage>
        <taxon>Eukaryota</taxon>
        <taxon>Metazoa</taxon>
        <taxon>Ecdysozoa</taxon>
        <taxon>Nematoda</taxon>
        <taxon>Chromadorea</taxon>
        <taxon>Rhabditida</taxon>
        <taxon>Tylenchina</taxon>
        <taxon>Cephalobomorpha</taxon>
        <taxon>Cephaloboidea</taxon>
        <taxon>Cephalobidae</taxon>
        <taxon>Acrobeloides</taxon>
    </lineage>
</organism>
<proteinExistence type="predicted"/>
<name>A0A914BZL1_9BILA</name>
<feature type="chain" id="PRO_5037632346" evidence="1">
    <location>
        <begin position="16"/>
        <end position="278"/>
    </location>
</feature>
<feature type="signal peptide" evidence="1">
    <location>
        <begin position="1"/>
        <end position="15"/>
    </location>
</feature>
<dbReference type="Proteomes" id="UP000887540">
    <property type="component" value="Unplaced"/>
</dbReference>
<dbReference type="AlphaFoldDB" id="A0A914BZL1"/>
<keyword evidence="1" id="KW-0732">Signal</keyword>
<evidence type="ECO:0000313" key="3">
    <source>
        <dbReference type="WBParaSite" id="ACRNAN_Path_1373.g5391.t1"/>
    </source>
</evidence>
<dbReference type="WBParaSite" id="ACRNAN_Path_1373.g5391.t1">
    <property type="protein sequence ID" value="ACRNAN_Path_1373.g5391.t1"/>
    <property type="gene ID" value="ACRNAN_Path_1373.g5391"/>
</dbReference>
<evidence type="ECO:0000256" key="1">
    <source>
        <dbReference type="SAM" id="SignalP"/>
    </source>
</evidence>